<proteinExistence type="inferred from homology"/>
<sequence>MLEPRSGRLYASAVARWQRSRHLRTVTWLLFFFLVISFLNQCRLRLAVSDAFHSPGWKNVGTSAGPVQDHDAFDITNQAASMEAAGNSTLGFNKIVFINVKKRYDREDAMAIQAYLAGLDIEDYPAVTPDMIISAGMPPSHRINAFKSAGIRGCYRAHANVWSEMVRKRSPPVLIMESDAAWDINLRPIMSDINKQFVKFLHKINSTSLPDPSYAGRFHSSSSSSSSSENTKPSKPVYDRSDPWLSSHWDLFSFGQCREGHQDHDIKLEWPAVHPPAGKFSYYGTPLNKTRVLRKSGGIICLTAYAVSHQGAAKLLLRHALDLDNPVDVLMQRMVMSRDVVAYSVNPPVVAQWAYRDGIGMAERGSQSDVNIDQNGGYQDTPENATMNGWKEVQHTGTVWKARKGWYNDGLFENMALAVAWKNIMPQGAELRRSMRNPPKK</sequence>
<evidence type="ECO:0000256" key="2">
    <source>
        <dbReference type="ARBA" id="ARBA00022676"/>
    </source>
</evidence>
<keyword evidence="5" id="KW-0812">Transmembrane</keyword>
<dbReference type="EMBL" id="JAULSU010000006">
    <property type="protein sequence ID" value="KAK0613634.1"/>
    <property type="molecule type" value="Genomic_DNA"/>
</dbReference>
<keyword evidence="8" id="KW-1185">Reference proteome</keyword>
<protein>
    <recommendedName>
        <fullName evidence="6">Glycosyl transferase family 25 domain-containing protein</fullName>
    </recommendedName>
</protein>
<keyword evidence="2" id="KW-0328">Glycosyltransferase</keyword>
<dbReference type="GO" id="GO:0016740">
    <property type="term" value="F:transferase activity"/>
    <property type="evidence" value="ECO:0007669"/>
    <property type="project" value="UniProtKB-KW"/>
</dbReference>
<feature type="region of interest" description="Disordered" evidence="4">
    <location>
        <begin position="218"/>
        <end position="238"/>
    </location>
</feature>
<dbReference type="Pfam" id="PF01755">
    <property type="entry name" value="Glyco_transf_25"/>
    <property type="match status" value="1"/>
</dbReference>
<name>A0AA39WE02_9PEZI</name>
<gene>
    <name evidence="7" type="ORF">B0T14DRAFT_485437</name>
</gene>
<evidence type="ECO:0000313" key="8">
    <source>
        <dbReference type="Proteomes" id="UP001175000"/>
    </source>
</evidence>
<dbReference type="Proteomes" id="UP001175000">
    <property type="component" value="Unassembled WGS sequence"/>
</dbReference>
<feature type="transmembrane region" description="Helical" evidence="5">
    <location>
        <begin position="21"/>
        <end position="39"/>
    </location>
</feature>
<evidence type="ECO:0000256" key="1">
    <source>
        <dbReference type="ARBA" id="ARBA00006721"/>
    </source>
</evidence>
<keyword evidence="3" id="KW-0808">Transferase</keyword>
<comment type="caution">
    <text evidence="7">The sequence shown here is derived from an EMBL/GenBank/DDBJ whole genome shotgun (WGS) entry which is preliminary data.</text>
</comment>
<reference evidence="7" key="1">
    <citation type="submission" date="2023-06" db="EMBL/GenBank/DDBJ databases">
        <title>Genome-scale phylogeny and comparative genomics of the fungal order Sordariales.</title>
        <authorList>
            <consortium name="Lawrence Berkeley National Laboratory"/>
            <person name="Hensen N."/>
            <person name="Bonometti L."/>
            <person name="Westerberg I."/>
            <person name="Brannstrom I.O."/>
            <person name="Guillou S."/>
            <person name="Cros-Aarteil S."/>
            <person name="Calhoun S."/>
            <person name="Haridas S."/>
            <person name="Kuo A."/>
            <person name="Mondo S."/>
            <person name="Pangilinan J."/>
            <person name="Riley R."/>
            <person name="Labutti K."/>
            <person name="Andreopoulos B."/>
            <person name="Lipzen A."/>
            <person name="Chen C."/>
            <person name="Yanf M."/>
            <person name="Daum C."/>
            <person name="Ng V."/>
            <person name="Clum A."/>
            <person name="Steindorff A."/>
            <person name="Ohm R."/>
            <person name="Martin F."/>
            <person name="Silar P."/>
            <person name="Natvig D."/>
            <person name="Lalanne C."/>
            <person name="Gautier V."/>
            <person name="Ament-Velasquez S.L."/>
            <person name="Kruys A."/>
            <person name="Hutchinson M.I."/>
            <person name="Powell A.J."/>
            <person name="Barry K."/>
            <person name="Miller A.N."/>
            <person name="Grigoriev I.V."/>
            <person name="Debuchy R."/>
            <person name="Gladieux P."/>
            <person name="Thoren M.H."/>
            <person name="Johannesson H."/>
        </authorList>
    </citation>
    <scope>NUCLEOTIDE SEQUENCE</scope>
    <source>
        <strain evidence="7">CBS 606.72</strain>
    </source>
</reference>
<dbReference type="CDD" id="cd06532">
    <property type="entry name" value="Glyco_transf_25"/>
    <property type="match status" value="1"/>
</dbReference>
<dbReference type="PANTHER" id="PTHR10730">
    <property type="entry name" value="PROCOLLAGEN-LYSINE,2-OXOGLUTARATE 5-DIOXYGENASE/GLYCOSYLTRANSFERASE 25 FAMILY MEMBER"/>
    <property type="match status" value="1"/>
</dbReference>
<evidence type="ECO:0000256" key="5">
    <source>
        <dbReference type="SAM" id="Phobius"/>
    </source>
</evidence>
<dbReference type="AlphaFoldDB" id="A0AA39WE02"/>
<keyword evidence="5" id="KW-1133">Transmembrane helix</keyword>
<evidence type="ECO:0000313" key="7">
    <source>
        <dbReference type="EMBL" id="KAK0613634.1"/>
    </source>
</evidence>
<evidence type="ECO:0000259" key="6">
    <source>
        <dbReference type="Pfam" id="PF01755"/>
    </source>
</evidence>
<organism evidence="7 8">
    <name type="scientific">Immersiella caudata</name>
    <dbReference type="NCBI Taxonomy" id="314043"/>
    <lineage>
        <taxon>Eukaryota</taxon>
        <taxon>Fungi</taxon>
        <taxon>Dikarya</taxon>
        <taxon>Ascomycota</taxon>
        <taxon>Pezizomycotina</taxon>
        <taxon>Sordariomycetes</taxon>
        <taxon>Sordariomycetidae</taxon>
        <taxon>Sordariales</taxon>
        <taxon>Lasiosphaeriaceae</taxon>
        <taxon>Immersiella</taxon>
    </lineage>
</organism>
<evidence type="ECO:0000256" key="4">
    <source>
        <dbReference type="SAM" id="MobiDB-lite"/>
    </source>
</evidence>
<accession>A0AA39WE02</accession>
<keyword evidence="5" id="KW-0472">Membrane</keyword>
<comment type="similarity">
    <text evidence="1">Belongs to the glycosyltransferase 25 family.</text>
</comment>
<dbReference type="InterPro" id="IPR050757">
    <property type="entry name" value="Collagen_mod_GT25"/>
</dbReference>
<feature type="region of interest" description="Disordered" evidence="4">
    <location>
        <begin position="366"/>
        <end position="385"/>
    </location>
</feature>
<evidence type="ECO:0000256" key="3">
    <source>
        <dbReference type="ARBA" id="ARBA00022679"/>
    </source>
</evidence>
<feature type="domain" description="Glycosyl transferase family 25" evidence="6">
    <location>
        <begin position="94"/>
        <end position="331"/>
    </location>
</feature>
<dbReference type="InterPro" id="IPR002654">
    <property type="entry name" value="Glyco_trans_25"/>
</dbReference>
<dbReference type="PANTHER" id="PTHR10730:SF53">
    <property type="entry name" value="GLYCOSYLTRANSFERASE 25 FAMILY MEMBER"/>
    <property type="match status" value="1"/>
</dbReference>